<dbReference type="Proteomes" id="UP000064967">
    <property type="component" value="Chromosome"/>
</dbReference>
<comment type="subcellular location">
    <subcellularLocation>
        <location evidence="1">Membrane</location>
        <topology evidence="1">Multi-pass membrane protein</topology>
    </subcellularLocation>
</comment>
<evidence type="ECO:0000256" key="1">
    <source>
        <dbReference type="ARBA" id="ARBA00004141"/>
    </source>
</evidence>
<dbReference type="KEGG" id="llu:AKJ09_01294"/>
<keyword evidence="4 12" id="KW-0812">Transmembrane</keyword>
<dbReference type="GO" id="GO:0016491">
    <property type="term" value="F:oxidoreductase activity"/>
    <property type="evidence" value="ECO:0007669"/>
    <property type="project" value="UniProtKB-KW"/>
</dbReference>
<dbReference type="InterPro" id="IPR012932">
    <property type="entry name" value="VKOR"/>
</dbReference>
<feature type="transmembrane region" description="Helical" evidence="12">
    <location>
        <begin position="146"/>
        <end position="165"/>
    </location>
</feature>
<evidence type="ECO:0000256" key="7">
    <source>
        <dbReference type="ARBA" id="ARBA00022989"/>
    </source>
</evidence>
<dbReference type="Pfam" id="PF13462">
    <property type="entry name" value="Thioredoxin_4"/>
    <property type="match status" value="1"/>
</dbReference>
<protein>
    <recommendedName>
        <fullName evidence="13">Thioredoxin domain-containing protein</fullName>
    </recommendedName>
</protein>
<evidence type="ECO:0000259" key="13">
    <source>
        <dbReference type="PROSITE" id="PS51352"/>
    </source>
</evidence>
<comment type="similarity">
    <text evidence="3">Belongs to the VKOR family.</text>
</comment>
<proteinExistence type="inferred from homology"/>
<feature type="transmembrane region" description="Helical" evidence="12">
    <location>
        <begin position="85"/>
        <end position="105"/>
    </location>
</feature>
<dbReference type="GO" id="GO:0016020">
    <property type="term" value="C:membrane"/>
    <property type="evidence" value="ECO:0007669"/>
    <property type="project" value="UniProtKB-SubCell"/>
</dbReference>
<evidence type="ECO:0000256" key="3">
    <source>
        <dbReference type="ARBA" id="ARBA00006214"/>
    </source>
</evidence>
<dbReference type="SUPFAM" id="SSF52833">
    <property type="entry name" value="Thioredoxin-like"/>
    <property type="match status" value="1"/>
</dbReference>
<name>A0A0K1PM76_9BACT</name>
<organism evidence="14 15">
    <name type="scientific">Labilithrix luteola</name>
    <dbReference type="NCBI Taxonomy" id="1391654"/>
    <lineage>
        <taxon>Bacteria</taxon>
        <taxon>Pseudomonadati</taxon>
        <taxon>Myxococcota</taxon>
        <taxon>Polyangia</taxon>
        <taxon>Polyangiales</taxon>
        <taxon>Labilitrichaceae</taxon>
        <taxon>Labilithrix</taxon>
    </lineage>
</organism>
<dbReference type="InterPro" id="IPR013766">
    <property type="entry name" value="Thioredoxin_domain"/>
</dbReference>
<keyword evidence="15" id="KW-1185">Reference proteome</keyword>
<dbReference type="SMART" id="SM00756">
    <property type="entry name" value="VKc"/>
    <property type="match status" value="1"/>
</dbReference>
<accession>A0A0K1PM76</accession>
<dbReference type="Gene3D" id="1.20.1440.130">
    <property type="entry name" value="VKOR domain"/>
    <property type="match status" value="1"/>
</dbReference>
<dbReference type="STRING" id="1391654.AKJ09_01294"/>
<evidence type="ECO:0000256" key="2">
    <source>
        <dbReference type="ARBA" id="ARBA00005791"/>
    </source>
</evidence>
<feature type="transmembrane region" description="Helical" evidence="12">
    <location>
        <begin position="57"/>
        <end position="78"/>
    </location>
</feature>
<dbReference type="InterPro" id="IPR036249">
    <property type="entry name" value="Thioredoxin-like_sf"/>
</dbReference>
<evidence type="ECO:0000313" key="15">
    <source>
        <dbReference type="Proteomes" id="UP000064967"/>
    </source>
</evidence>
<dbReference type="PROSITE" id="PS51352">
    <property type="entry name" value="THIOREDOXIN_2"/>
    <property type="match status" value="1"/>
</dbReference>
<reference evidence="14 15" key="1">
    <citation type="submission" date="2015-08" db="EMBL/GenBank/DDBJ databases">
        <authorList>
            <person name="Babu N.S."/>
            <person name="Beckwith C.J."/>
            <person name="Beseler K.G."/>
            <person name="Brison A."/>
            <person name="Carone J.V."/>
            <person name="Caskin T.P."/>
            <person name="Diamond M."/>
            <person name="Durham M.E."/>
            <person name="Foxe J.M."/>
            <person name="Go M."/>
            <person name="Henderson B.A."/>
            <person name="Jones I.B."/>
            <person name="McGettigan J.A."/>
            <person name="Micheletti S.J."/>
            <person name="Nasrallah M.E."/>
            <person name="Ortiz D."/>
            <person name="Piller C.R."/>
            <person name="Privatt S.R."/>
            <person name="Schneider S.L."/>
            <person name="Sharp S."/>
            <person name="Smith T.C."/>
            <person name="Stanton J.D."/>
            <person name="Ullery H.E."/>
            <person name="Wilson R.J."/>
            <person name="Serrano M.G."/>
            <person name="Buck G."/>
            <person name="Lee V."/>
            <person name="Wang Y."/>
            <person name="Carvalho R."/>
            <person name="Voegtly L."/>
            <person name="Shi R."/>
            <person name="Duckworth R."/>
            <person name="Johnson A."/>
            <person name="Loviza R."/>
            <person name="Walstead R."/>
            <person name="Shah Z."/>
            <person name="Kiflezghi M."/>
            <person name="Wade K."/>
            <person name="Ball S.L."/>
            <person name="Bradley K.W."/>
            <person name="Asai D.J."/>
            <person name="Bowman C.A."/>
            <person name="Russell D.A."/>
            <person name="Pope W.H."/>
            <person name="Jacobs-Sera D."/>
            <person name="Hendrix R.W."/>
            <person name="Hatfull G.F."/>
        </authorList>
    </citation>
    <scope>NUCLEOTIDE SEQUENCE [LARGE SCALE GENOMIC DNA]</scope>
    <source>
        <strain evidence="14 15">DSM 27648</strain>
    </source>
</reference>
<sequence>MRKSLPTWLFWLFVAVSILALAASAILLVDYVKPAPVFCGEGGGCGAMKRTVFAYPFGIPMPVFGLSGILAIALAGLVPGRRARIAQAVVAVFAGLVAIGLLGVQASMDTFCPYCIVVDVSSVVLAALSVARAVGAWDPPSNRKAVFGAVGAVAVGIAAPLAFGLTRKPLPADLPAPIAEEIRKAPRGKVTIVDFADFECPFCRMTHTELAPILAEKKDKIHLVRKQVPLRMHPHAKDAARAACCGESMGKGDEMADALFSAPTEELTPEGCEKIAQAHGLDVEKFRACVGSKETEERIEADGRTWRAVHGHGLPTLWFGTQKLEGAQDQATMRAALDEAIKEL</sequence>
<dbReference type="Gene3D" id="3.40.30.10">
    <property type="entry name" value="Glutaredoxin"/>
    <property type="match status" value="1"/>
</dbReference>
<evidence type="ECO:0000256" key="11">
    <source>
        <dbReference type="ARBA" id="ARBA00023284"/>
    </source>
</evidence>
<keyword evidence="11" id="KW-0676">Redox-active center</keyword>
<feature type="transmembrane region" description="Helical" evidence="12">
    <location>
        <begin position="111"/>
        <end position="134"/>
    </location>
</feature>
<evidence type="ECO:0000313" key="14">
    <source>
        <dbReference type="EMBL" id="AKU94630.1"/>
    </source>
</evidence>
<dbReference type="AlphaFoldDB" id="A0A0K1PM76"/>
<comment type="similarity">
    <text evidence="2">Belongs to the thioredoxin family. DsbA subfamily.</text>
</comment>
<dbReference type="GO" id="GO:0048038">
    <property type="term" value="F:quinone binding"/>
    <property type="evidence" value="ECO:0007669"/>
    <property type="project" value="UniProtKB-KW"/>
</dbReference>
<evidence type="ECO:0000256" key="10">
    <source>
        <dbReference type="ARBA" id="ARBA00023157"/>
    </source>
</evidence>
<evidence type="ECO:0000256" key="4">
    <source>
        <dbReference type="ARBA" id="ARBA00022692"/>
    </source>
</evidence>
<evidence type="ECO:0000256" key="6">
    <source>
        <dbReference type="ARBA" id="ARBA00022729"/>
    </source>
</evidence>
<keyword evidence="10" id="KW-1015">Disulfide bond</keyword>
<dbReference type="Pfam" id="PF07884">
    <property type="entry name" value="VKOR"/>
    <property type="match status" value="1"/>
</dbReference>
<keyword evidence="8" id="KW-0560">Oxidoreductase</keyword>
<dbReference type="RefSeq" id="WP_169927288.1">
    <property type="nucleotide sequence ID" value="NZ_CP012333.1"/>
</dbReference>
<keyword evidence="5" id="KW-0874">Quinone</keyword>
<evidence type="ECO:0000256" key="9">
    <source>
        <dbReference type="ARBA" id="ARBA00023136"/>
    </source>
</evidence>
<dbReference type="EMBL" id="CP012333">
    <property type="protein sequence ID" value="AKU94630.1"/>
    <property type="molecule type" value="Genomic_DNA"/>
</dbReference>
<feature type="domain" description="Thioredoxin" evidence="13">
    <location>
        <begin position="148"/>
        <end position="342"/>
    </location>
</feature>
<dbReference type="InterPro" id="IPR012336">
    <property type="entry name" value="Thioredoxin-like_fold"/>
</dbReference>
<gene>
    <name evidence="14" type="ORF">AKJ09_01294</name>
</gene>
<dbReference type="InterPro" id="IPR038354">
    <property type="entry name" value="VKOR_sf"/>
</dbReference>
<dbReference type="PANTHER" id="PTHR13887:SF14">
    <property type="entry name" value="DISULFIDE BOND FORMATION PROTEIN D"/>
    <property type="match status" value="1"/>
</dbReference>
<evidence type="ECO:0000256" key="12">
    <source>
        <dbReference type="SAM" id="Phobius"/>
    </source>
</evidence>
<keyword evidence="9 12" id="KW-0472">Membrane</keyword>
<dbReference type="PANTHER" id="PTHR13887">
    <property type="entry name" value="GLUTATHIONE S-TRANSFERASE KAPPA"/>
    <property type="match status" value="1"/>
</dbReference>
<evidence type="ECO:0000256" key="8">
    <source>
        <dbReference type="ARBA" id="ARBA00023002"/>
    </source>
</evidence>
<evidence type="ECO:0000256" key="5">
    <source>
        <dbReference type="ARBA" id="ARBA00022719"/>
    </source>
</evidence>
<keyword evidence="7 12" id="KW-1133">Transmembrane helix</keyword>
<keyword evidence="6" id="KW-0732">Signal</keyword>